<evidence type="ECO:0000256" key="3">
    <source>
        <dbReference type="RuleBase" id="RU004466"/>
    </source>
</evidence>
<keyword evidence="2" id="KW-0460">Magnesium</keyword>
<comment type="similarity">
    <text evidence="3">Belongs to the FPP/GGPP synthase family.</text>
</comment>
<reference evidence="5" key="1">
    <citation type="submission" date="2016-02" db="EMBL/GenBank/DDBJ databases">
        <authorList>
            <person name="Wibberg D."/>
        </authorList>
    </citation>
    <scope>NUCLEOTIDE SEQUENCE [LARGE SCALE GENOMIC DNA]</scope>
</reference>
<dbReference type="PROSITE" id="PS00723">
    <property type="entry name" value="POLYPRENYL_SYNTHASE_1"/>
    <property type="match status" value="1"/>
</dbReference>
<dbReference type="InterPro" id="IPR000092">
    <property type="entry name" value="Polyprenyl_synt"/>
</dbReference>
<dbReference type="PANTHER" id="PTHR12001:SF86">
    <property type="entry name" value="GERANYLGERANYL DIPHOSPHATE SYNTHASE"/>
    <property type="match status" value="1"/>
</dbReference>
<dbReference type="InterPro" id="IPR008949">
    <property type="entry name" value="Isoprenoid_synthase_dom_sf"/>
</dbReference>
<keyword evidence="3" id="KW-0808">Transferase</keyword>
<dbReference type="CDD" id="cd00685">
    <property type="entry name" value="Trans_IPPS_HT"/>
    <property type="match status" value="1"/>
</dbReference>
<evidence type="ECO:0000256" key="1">
    <source>
        <dbReference type="ARBA" id="ARBA00022723"/>
    </source>
</evidence>
<protein>
    <submittedName>
        <fullName evidence="4">Polyprenyl synthetase</fullName>
    </submittedName>
</protein>
<dbReference type="SUPFAM" id="SSF48576">
    <property type="entry name" value="Terpenoid synthases"/>
    <property type="match status" value="1"/>
</dbReference>
<dbReference type="GO" id="GO:0046872">
    <property type="term" value="F:metal ion binding"/>
    <property type="evidence" value="ECO:0007669"/>
    <property type="project" value="UniProtKB-KW"/>
</dbReference>
<accession>A0A1C3NU41</accession>
<sequence length="272" mass="29153">MAISDWAAVATGQLSHADELLDWARTIMDSTLVSAVDTLPESTRRIAAYHFGWVDADGTPAAGPAGKSLRPTLVLLCAAAVGGRPEDAIDVAAAVELVHNFSLIHDDVMDRDRTRRHRPTVWAVFGVPEAILLGDALLTLAFDVLRSAPAEQAARLRCAVQQLCDGQSADVAFERRAEVSMAEYAAMARGKTAALFSCVTALGGLCGNGTTRQVEFLRRFGEELGVAFQLADDLMGIWGDPQRAGKPVCSDAKIRDRIFASPWCASKTAPRC</sequence>
<dbReference type="EMBL" id="FLUV01000280">
    <property type="protein sequence ID" value="SBW18516.1"/>
    <property type="molecule type" value="Genomic_DNA"/>
</dbReference>
<dbReference type="SFLD" id="SFLDS00005">
    <property type="entry name" value="Isoprenoid_Synthase_Type_I"/>
    <property type="match status" value="1"/>
</dbReference>
<dbReference type="GO" id="GO:0008299">
    <property type="term" value="P:isoprenoid biosynthetic process"/>
    <property type="evidence" value="ECO:0007669"/>
    <property type="project" value="InterPro"/>
</dbReference>
<name>A0A1C3NU41_9ACTN</name>
<organism evidence="4 5">
    <name type="scientific">Candidatus Protofrankia californiensis</name>
    <dbReference type="NCBI Taxonomy" id="1839754"/>
    <lineage>
        <taxon>Bacteria</taxon>
        <taxon>Bacillati</taxon>
        <taxon>Actinomycetota</taxon>
        <taxon>Actinomycetes</taxon>
        <taxon>Frankiales</taxon>
        <taxon>Frankiaceae</taxon>
        <taxon>Protofrankia</taxon>
    </lineage>
</organism>
<dbReference type="Pfam" id="PF00348">
    <property type="entry name" value="polyprenyl_synt"/>
    <property type="match status" value="1"/>
</dbReference>
<dbReference type="AlphaFoldDB" id="A0A1C3NU41"/>
<keyword evidence="5" id="KW-1185">Reference proteome</keyword>
<evidence type="ECO:0000256" key="2">
    <source>
        <dbReference type="ARBA" id="ARBA00022842"/>
    </source>
</evidence>
<dbReference type="Gene3D" id="1.10.600.10">
    <property type="entry name" value="Farnesyl Diphosphate Synthase"/>
    <property type="match status" value="1"/>
</dbReference>
<dbReference type="InterPro" id="IPR033749">
    <property type="entry name" value="Polyprenyl_synt_CS"/>
</dbReference>
<gene>
    <name evidence="4" type="ORF">FDG2_0697</name>
</gene>
<dbReference type="PANTHER" id="PTHR12001">
    <property type="entry name" value="GERANYLGERANYL PYROPHOSPHATE SYNTHASE"/>
    <property type="match status" value="1"/>
</dbReference>
<dbReference type="GO" id="GO:0004659">
    <property type="term" value="F:prenyltransferase activity"/>
    <property type="evidence" value="ECO:0007669"/>
    <property type="project" value="InterPro"/>
</dbReference>
<evidence type="ECO:0000313" key="5">
    <source>
        <dbReference type="Proteomes" id="UP000199013"/>
    </source>
</evidence>
<dbReference type="Proteomes" id="UP000199013">
    <property type="component" value="Unassembled WGS sequence"/>
</dbReference>
<keyword evidence="1" id="KW-0479">Metal-binding</keyword>
<dbReference type="PROSITE" id="PS00444">
    <property type="entry name" value="POLYPRENYL_SYNTHASE_2"/>
    <property type="match status" value="1"/>
</dbReference>
<proteinExistence type="inferred from homology"/>
<evidence type="ECO:0000313" key="4">
    <source>
        <dbReference type="EMBL" id="SBW18516.1"/>
    </source>
</evidence>